<sequence>MNRLMVFLDAIRDHLDEHVLPPAALVSVSSHLDPISVQLDVDVLNKVAAALLRWVSTLDTVAGSIVRTPGDSVVLSVTGRTPCGVPVKVYGVVAYNSDTFPDLPVSTRQDLPMAALHGWATAEGVAA</sequence>
<proteinExistence type="predicted"/>
<gene>
    <name evidence="1" type="ORF">BS329_11630</name>
</gene>
<dbReference type="STRING" id="76021.BS329_11630"/>
<name>A0A1R0KWK3_9PSEU</name>
<organism evidence="1 2">
    <name type="scientific">Amycolatopsis coloradensis</name>
    <dbReference type="NCBI Taxonomy" id="76021"/>
    <lineage>
        <taxon>Bacteria</taxon>
        <taxon>Bacillati</taxon>
        <taxon>Actinomycetota</taxon>
        <taxon>Actinomycetes</taxon>
        <taxon>Pseudonocardiales</taxon>
        <taxon>Pseudonocardiaceae</taxon>
        <taxon>Amycolatopsis</taxon>
    </lineage>
</organism>
<protein>
    <submittedName>
        <fullName evidence="1">Uncharacterized protein</fullName>
    </submittedName>
</protein>
<dbReference type="EMBL" id="MQUQ01000005">
    <property type="protein sequence ID" value="OLZ53439.1"/>
    <property type="molecule type" value="Genomic_DNA"/>
</dbReference>
<accession>A0A1R0KWK3</accession>
<dbReference type="Proteomes" id="UP000187486">
    <property type="component" value="Unassembled WGS sequence"/>
</dbReference>
<dbReference type="OrthoDB" id="3686984at2"/>
<keyword evidence="2" id="KW-1185">Reference proteome</keyword>
<evidence type="ECO:0000313" key="1">
    <source>
        <dbReference type="EMBL" id="OLZ53439.1"/>
    </source>
</evidence>
<dbReference type="AlphaFoldDB" id="A0A1R0KWK3"/>
<evidence type="ECO:0000313" key="2">
    <source>
        <dbReference type="Proteomes" id="UP000187486"/>
    </source>
</evidence>
<dbReference type="RefSeq" id="WP_076159212.1">
    <property type="nucleotide sequence ID" value="NZ_JBEZVB010000001.1"/>
</dbReference>
<comment type="caution">
    <text evidence="1">The sequence shown here is derived from an EMBL/GenBank/DDBJ whole genome shotgun (WGS) entry which is preliminary data.</text>
</comment>
<reference evidence="1 2" key="1">
    <citation type="submission" date="2016-01" db="EMBL/GenBank/DDBJ databases">
        <title>Amycolatopsis coloradensis genome sequencing and assembly.</title>
        <authorList>
            <person name="Mayilraj S."/>
        </authorList>
    </citation>
    <scope>NUCLEOTIDE SEQUENCE [LARGE SCALE GENOMIC DNA]</scope>
    <source>
        <strain evidence="1 2">DSM 44225</strain>
    </source>
</reference>